<reference evidence="2" key="1">
    <citation type="submission" date="2020-11" db="EMBL/GenBank/DDBJ databases">
        <authorList>
            <person name="Whitehead M."/>
        </authorList>
    </citation>
    <scope>NUCLEOTIDE SEQUENCE</scope>
    <source>
        <strain evidence="2">EGII</strain>
    </source>
</reference>
<evidence type="ECO:0000313" key="2">
    <source>
        <dbReference type="EMBL" id="CAD6999293.1"/>
    </source>
</evidence>
<sequence>MHIAQRRSLFSIVGSVFPKDETVLLKPADAHSRINAAQQQRFTVDHLAPPQHCPTPYDEPRTAPSAAPQLDTHELCRPLPHRLHRQSQRAAAHHRAREWTSKSVLQ</sequence>
<keyword evidence="3" id="KW-1185">Reference proteome</keyword>
<feature type="compositionally biased region" description="Basic residues" evidence="1">
    <location>
        <begin position="79"/>
        <end position="96"/>
    </location>
</feature>
<evidence type="ECO:0000256" key="1">
    <source>
        <dbReference type="SAM" id="MobiDB-lite"/>
    </source>
</evidence>
<protein>
    <submittedName>
        <fullName evidence="2">(Mediterranean fruit fly) hypothetical protein</fullName>
    </submittedName>
</protein>
<dbReference type="EMBL" id="CAJHJT010000012">
    <property type="protein sequence ID" value="CAD6999293.1"/>
    <property type="molecule type" value="Genomic_DNA"/>
</dbReference>
<proteinExistence type="predicted"/>
<name>A0A811UQK7_CERCA</name>
<evidence type="ECO:0000313" key="3">
    <source>
        <dbReference type="Proteomes" id="UP000606786"/>
    </source>
</evidence>
<feature type="region of interest" description="Disordered" evidence="1">
    <location>
        <begin position="44"/>
        <end position="106"/>
    </location>
</feature>
<dbReference type="AlphaFoldDB" id="A0A811UQK7"/>
<gene>
    <name evidence="2" type="ORF">CCAP1982_LOCUS7822</name>
</gene>
<dbReference type="Proteomes" id="UP000606786">
    <property type="component" value="Unassembled WGS sequence"/>
</dbReference>
<comment type="caution">
    <text evidence="2">The sequence shown here is derived from an EMBL/GenBank/DDBJ whole genome shotgun (WGS) entry which is preliminary data.</text>
</comment>
<organism evidence="2 3">
    <name type="scientific">Ceratitis capitata</name>
    <name type="common">Mediterranean fruit fly</name>
    <name type="synonym">Tephritis capitata</name>
    <dbReference type="NCBI Taxonomy" id="7213"/>
    <lineage>
        <taxon>Eukaryota</taxon>
        <taxon>Metazoa</taxon>
        <taxon>Ecdysozoa</taxon>
        <taxon>Arthropoda</taxon>
        <taxon>Hexapoda</taxon>
        <taxon>Insecta</taxon>
        <taxon>Pterygota</taxon>
        <taxon>Neoptera</taxon>
        <taxon>Endopterygota</taxon>
        <taxon>Diptera</taxon>
        <taxon>Brachycera</taxon>
        <taxon>Muscomorpha</taxon>
        <taxon>Tephritoidea</taxon>
        <taxon>Tephritidae</taxon>
        <taxon>Ceratitis</taxon>
        <taxon>Ceratitis</taxon>
    </lineage>
</organism>
<accession>A0A811UQK7</accession>